<evidence type="ECO:0000313" key="3">
    <source>
        <dbReference type="EMBL" id="EDZ64097.1"/>
    </source>
</evidence>
<gene>
    <name evidence="3" type="ORF">KB13_229</name>
</gene>
<dbReference type="InterPro" id="IPR036163">
    <property type="entry name" value="HMA_dom_sf"/>
</dbReference>
<feature type="domain" description="HMA" evidence="2">
    <location>
        <begin position="18"/>
        <end position="84"/>
    </location>
</feature>
<dbReference type="AlphaFoldDB" id="B6BT90"/>
<accession>B6BT90</accession>
<dbReference type="SUPFAM" id="SSF55008">
    <property type="entry name" value="HMA, heavy metal-associated domain"/>
    <property type="match status" value="1"/>
</dbReference>
<dbReference type="Proteomes" id="UP000004188">
    <property type="component" value="Unassembled WGS sequence"/>
</dbReference>
<evidence type="ECO:0000313" key="4">
    <source>
        <dbReference type="Proteomes" id="UP000004188"/>
    </source>
</evidence>
<dbReference type="EMBL" id="DS995299">
    <property type="protein sequence ID" value="EDZ64097.1"/>
    <property type="molecule type" value="Genomic_DNA"/>
</dbReference>
<dbReference type="Gene3D" id="3.30.70.100">
    <property type="match status" value="1"/>
</dbReference>
<dbReference type="PROSITE" id="PS50846">
    <property type="entry name" value="HMA_2"/>
    <property type="match status" value="1"/>
</dbReference>
<sequence>MKKMLILFTFLTTSVYAATQKIEVNGMVCAFCAQGIEKSLSKIETTKDVYVNLDEGFVILESSNDGLKEDKIKKIIVDSGYDVTKISLVNETADVIRKQYEKE</sequence>
<dbReference type="GO" id="GO:0046872">
    <property type="term" value="F:metal ion binding"/>
    <property type="evidence" value="ECO:0007669"/>
    <property type="project" value="InterPro"/>
</dbReference>
<proteinExistence type="predicted"/>
<dbReference type="HOGENOM" id="CLU_134973_2_0_4"/>
<reference evidence="4" key="1">
    <citation type="journal article" date="2012" name="Stand. Genomic Sci.">
        <title>Genome sequence of strain HIMB624, a cultured representative from the OM43 clade of marine Betaproteobacteria.</title>
        <authorList>
            <person name="Huggett M.J."/>
            <person name="Hayakawa D.H."/>
            <person name="Rappe M.S."/>
        </authorList>
    </citation>
    <scope>NUCLEOTIDE SEQUENCE [LARGE SCALE GENOMIC DNA]</scope>
    <source>
        <strain evidence="4">KB13</strain>
    </source>
</reference>
<keyword evidence="4" id="KW-1185">Reference proteome</keyword>
<dbReference type="InterPro" id="IPR006121">
    <property type="entry name" value="HMA_dom"/>
</dbReference>
<feature type="signal peptide" evidence="1">
    <location>
        <begin position="1"/>
        <end position="17"/>
    </location>
</feature>
<organism evidence="3 4">
    <name type="scientific">beta proteobacterium KB13</name>
    <dbReference type="NCBI Taxonomy" id="314607"/>
    <lineage>
        <taxon>Bacteria</taxon>
        <taxon>Pseudomonadati</taxon>
        <taxon>Pseudomonadota</taxon>
        <taxon>Betaproteobacteria</taxon>
        <taxon>Nitrosomonadales</taxon>
        <taxon>OM43 clade</taxon>
    </lineage>
</organism>
<protein>
    <submittedName>
        <fullName evidence="3">Heavy metal-associated domain protein</fullName>
    </submittedName>
</protein>
<dbReference type="CDD" id="cd00371">
    <property type="entry name" value="HMA"/>
    <property type="match status" value="1"/>
</dbReference>
<feature type="chain" id="PRO_5002843368" evidence="1">
    <location>
        <begin position="18"/>
        <end position="103"/>
    </location>
</feature>
<evidence type="ECO:0000256" key="1">
    <source>
        <dbReference type="SAM" id="SignalP"/>
    </source>
</evidence>
<name>B6BT90_9PROT</name>
<dbReference type="eggNOG" id="COG2608">
    <property type="taxonomic scope" value="Bacteria"/>
</dbReference>
<evidence type="ECO:0000259" key="2">
    <source>
        <dbReference type="PROSITE" id="PS50846"/>
    </source>
</evidence>
<dbReference type="STRING" id="314607.KB13_229"/>
<keyword evidence="1" id="KW-0732">Signal</keyword>
<dbReference type="Pfam" id="PF00403">
    <property type="entry name" value="HMA"/>
    <property type="match status" value="1"/>
</dbReference>